<accession>A0A8H5WFL3</accession>
<dbReference type="Gene3D" id="3.40.50.12230">
    <property type="match status" value="1"/>
</dbReference>
<dbReference type="EMBL" id="JAAGWQ010000363">
    <property type="protein sequence ID" value="KAF5656374.1"/>
    <property type="molecule type" value="Genomic_DNA"/>
</dbReference>
<dbReference type="SUPFAM" id="SSF53328">
    <property type="entry name" value="Formyltransferase"/>
    <property type="match status" value="1"/>
</dbReference>
<dbReference type="PANTHER" id="PTHR35517:SF1">
    <property type="entry name" value="PROTEIN ARGININE N-METHYLTRANSFERASE SFM1"/>
    <property type="match status" value="1"/>
</dbReference>
<dbReference type="InterPro" id="IPR005793">
    <property type="entry name" value="Formyl_trans_C"/>
</dbReference>
<dbReference type="AlphaFoldDB" id="A0A8H5WFL3"/>
<gene>
    <name evidence="2" type="ORF">FHETE_11030</name>
</gene>
<evidence type="ECO:0000259" key="1">
    <source>
        <dbReference type="Pfam" id="PF02911"/>
    </source>
</evidence>
<dbReference type="InterPro" id="IPR041711">
    <property type="entry name" value="Met-tRNA-FMT_N"/>
</dbReference>
<organism evidence="2 3">
    <name type="scientific">Fusarium heterosporum</name>
    <dbReference type="NCBI Taxonomy" id="42747"/>
    <lineage>
        <taxon>Eukaryota</taxon>
        <taxon>Fungi</taxon>
        <taxon>Dikarya</taxon>
        <taxon>Ascomycota</taxon>
        <taxon>Pezizomycotina</taxon>
        <taxon>Sordariomycetes</taxon>
        <taxon>Hypocreomycetidae</taxon>
        <taxon>Hypocreales</taxon>
        <taxon>Nectriaceae</taxon>
        <taxon>Fusarium</taxon>
        <taxon>Fusarium heterosporum species complex</taxon>
    </lineage>
</organism>
<dbReference type="Pfam" id="PF02911">
    <property type="entry name" value="Formyl_trans_C"/>
    <property type="match status" value="1"/>
</dbReference>
<protein>
    <submittedName>
        <fullName evidence="2">Methionyl-trna formyltransferase</fullName>
    </submittedName>
</protein>
<evidence type="ECO:0000313" key="3">
    <source>
        <dbReference type="Proteomes" id="UP000567885"/>
    </source>
</evidence>
<keyword evidence="2" id="KW-0808">Transferase</keyword>
<reference evidence="2 3" key="1">
    <citation type="submission" date="2020-05" db="EMBL/GenBank/DDBJ databases">
        <title>Identification and distribution of gene clusters putatively required for synthesis of sphingolipid metabolism inhibitors in phylogenetically diverse species of the filamentous fungus Fusarium.</title>
        <authorList>
            <person name="Kim H.-S."/>
            <person name="Busman M."/>
            <person name="Brown D.W."/>
            <person name="Divon H."/>
            <person name="Uhlig S."/>
            <person name="Proctor R.H."/>
        </authorList>
    </citation>
    <scope>NUCLEOTIDE SEQUENCE [LARGE SCALE GENOMIC DNA]</scope>
    <source>
        <strain evidence="2 3">NRRL 20693</strain>
    </source>
</reference>
<dbReference type="Pfam" id="PF04252">
    <property type="entry name" value="SFM1-like"/>
    <property type="match status" value="1"/>
</dbReference>
<dbReference type="GO" id="GO:0004479">
    <property type="term" value="F:methionyl-tRNA formyltransferase activity"/>
    <property type="evidence" value="ECO:0007669"/>
    <property type="project" value="UniProtKB-EC"/>
</dbReference>
<dbReference type="Proteomes" id="UP000567885">
    <property type="component" value="Unassembled WGS sequence"/>
</dbReference>
<comment type="caution">
    <text evidence="2">The sequence shown here is derived from an EMBL/GenBank/DDBJ whole genome shotgun (WGS) entry which is preliminary data.</text>
</comment>
<dbReference type="InterPro" id="IPR036477">
    <property type="entry name" value="Formyl_transf_N_sf"/>
</dbReference>
<proteinExistence type="predicted"/>
<dbReference type="InterPro" id="IPR007364">
    <property type="entry name" value="SFM1-like"/>
</dbReference>
<dbReference type="PANTHER" id="PTHR35517">
    <property type="entry name" value="PROTEIN ARGININE N-METHYLTRANSFERASE SFM1"/>
    <property type="match status" value="1"/>
</dbReference>
<evidence type="ECO:0000313" key="2">
    <source>
        <dbReference type="EMBL" id="KAF5656374.1"/>
    </source>
</evidence>
<feature type="domain" description="Formyl transferase C-terminal" evidence="1">
    <location>
        <begin position="404"/>
        <end position="520"/>
    </location>
</feature>
<name>A0A8H5WFL3_FUSHE</name>
<dbReference type="CDD" id="cd18090">
    <property type="entry name" value="Arginine_MT_Sfm1"/>
    <property type="match status" value="1"/>
</dbReference>
<dbReference type="OrthoDB" id="10268103at2759"/>
<dbReference type="GO" id="GO:0035241">
    <property type="term" value="F:protein-arginine omega-N monomethyltransferase activity"/>
    <property type="evidence" value="ECO:0007669"/>
    <property type="project" value="TreeGrafter"/>
</dbReference>
<dbReference type="CDD" id="cd08646">
    <property type="entry name" value="FMT_core_Met-tRNA-FMT_N"/>
    <property type="match status" value="1"/>
</dbReference>
<sequence length="526" mass="58245">MAASGKTFIVEHLDPELGPWSELEYLAIARETQATHGSFILSSLPPTFQVPTDLASNPAFTAEQRGVEELYATNKSKVCLLDPAAAKDLSPEDGETFEAFLFGGILGDDPPRDRTSELRKKGYEGRRLGPKQMTTDTAVRVTRIVVQDKVPLDQVPYLDYPELKFNEHESTEMPFRYVKDEDGKPIMPKGMVELIQKDTDNCTSLKAVYEEHKQNKKLIESLDVMVLPPKRMGRGFKTLREVPCKLLAEDLGLKIHQRETFTRWDLPHGTNLVIAVSFGLFVPPRILKSAKYGGLNVHPSLLPDLRGPAPIHHAILRGYEHTGVSLQTLDDKEFDHGTVLSQTTGPGIPVPPGSTVQELTNLLAPIGARMLVQGLRDGVHVPPRQNRGWAAGGLDKGQLTHAPKVTKADGHVDWTAWTADEIVRRVRVLGSVWTHAVNKKGEMKRLIFQDAEVASSYDSRADGARVQFVKSSEQGEFETLVAGESDGCCTIHTSDNNTIRVRKIKEEGKPERDAMVVLKGYITEGQ</sequence>
<keyword evidence="3" id="KW-1185">Reference proteome</keyword>